<dbReference type="PROSITE" id="PS00107">
    <property type="entry name" value="PROTEIN_KINASE_ATP"/>
    <property type="match status" value="1"/>
</dbReference>
<feature type="domain" description="Protein kinase" evidence="7">
    <location>
        <begin position="161"/>
        <end position="487"/>
    </location>
</feature>
<dbReference type="EMBL" id="KV744847">
    <property type="protein sequence ID" value="OCK84006.1"/>
    <property type="molecule type" value="Genomic_DNA"/>
</dbReference>
<dbReference type="InterPro" id="IPR000253">
    <property type="entry name" value="FHA_dom"/>
</dbReference>
<evidence type="ECO:0000259" key="6">
    <source>
        <dbReference type="PROSITE" id="PS50006"/>
    </source>
</evidence>
<keyword evidence="9" id="KW-1185">Reference proteome</keyword>
<dbReference type="PROSITE" id="PS50011">
    <property type="entry name" value="PROTEIN_KINASE_DOM"/>
    <property type="match status" value="1"/>
</dbReference>
<dbReference type="Gene3D" id="1.10.510.10">
    <property type="entry name" value="Transferase(Phosphotransferase) domain 1"/>
    <property type="match status" value="1"/>
</dbReference>
<dbReference type="InterPro" id="IPR008271">
    <property type="entry name" value="Ser/Thr_kinase_AS"/>
</dbReference>
<feature type="binding site" evidence="4">
    <location>
        <position position="190"/>
    </location>
    <ligand>
        <name>ATP</name>
        <dbReference type="ChEBI" id="CHEBI:30616"/>
    </ligand>
</feature>
<keyword evidence="3 4" id="KW-0067">ATP-binding</keyword>
<reference evidence="8 9" key="1">
    <citation type="journal article" date="2016" name="Nat. Commun.">
        <title>Ectomycorrhizal ecology is imprinted in the genome of the dominant symbiotic fungus Cenococcum geophilum.</title>
        <authorList>
            <consortium name="DOE Joint Genome Institute"/>
            <person name="Peter M."/>
            <person name="Kohler A."/>
            <person name="Ohm R.A."/>
            <person name="Kuo A."/>
            <person name="Krutzmann J."/>
            <person name="Morin E."/>
            <person name="Arend M."/>
            <person name="Barry K.W."/>
            <person name="Binder M."/>
            <person name="Choi C."/>
            <person name="Clum A."/>
            <person name="Copeland A."/>
            <person name="Grisel N."/>
            <person name="Haridas S."/>
            <person name="Kipfer T."/>
            <person name="LaButti K."/>
            <person name="Lindquist E."/>
            <person name="Lipzen A."/>
            <person name="Maire R."/>
            <person name="Meier B."/>
            <person name="Mihaltcheva S."/>
            <person name="Molinier V."/>
            <person name="Murat C."/>
            <person name="Poggeler S."/>
            <person name="Quandt C.A."/>
            <person name="Sperisen C."/>
            <person name="Tritt A."/>
            <person name="Tisserant E."/>
            <person name="Crous P.W."/>
            <person name="Henrissat B."/>
            <person name="Nehls U."/>
            <person name="Egli S."/>
            <person name="Spatafora J.W."/>
            <person name="Grigoriev I.V."/>
            <person name="Martin F.M."/>
        </authorList>
    </citation>
    <scope>NUCLEOTIDE SEQUENCE [LARGE SCALE GENOMIC DNA]</scope>
    <source>
        <strain evidence="8 9">CBS 459.81</strain>
    </source>
</reference>
<sequence length="733" mass="82523">MAHQGGRIVAYLEVRISESDGKENLSQISIRGNEEFYLGRNSQYCRYHWHDGSISNKHLRIHCLLYEQNFDSEIPPLVYATDLSTNGTFLKKKDDHLSKTQTPRQGNLLGRKAGAYLLDDGDELHISNSIRLIYHSLVPSPRDKLSFLQEQETQHFQLRYRITNRALGVGGYGKVFVAIHQKTRRQLACKVVDLSHIYAKMGANGLRPSIDQSSSHSGTTIPGGATNIGSSALHRGRWPKKVKQSFREFDILKDLSHPNVITIEKVFWSYRSLYIFEELVTGGDLFSYIEYKGGFLCDIEAALVMRQILKAVEYLHEHDIVHRDLKPDNILMTSLADGARIIVTDFGNARYIPSASAAEGQTKPPTKRMFTMVGTLDYAAPEIYKRNTTIPADQGYSKSIDMWSIGTITTALLTGDVIFNDRNHADWEYNSHEIILGLSSACDISILDSRPAWQKISHRPKDFIKNLLVLDETLRMTASQALAHPWFTNEYHAAEFEALYNRAVKDWQPRRKVFRVVEPIVFNTTSSLSDDGLPKGLLRNEVVSKYFAPPRQIPSELILLNTQDSSLSRRPNTPLPTIQEELETFDRGRSISPPFIHCSDSPGMVDDLHGIDLGVAVDFPPKVAECNISSIGSPLESMMLNQNVPRQLSEMDIDKSEPDAFTRESNGSNLKAPQVTHIQPIFPKTPIRATKRPASAYDDLAQLGTDDHASQGGDDYDLDSAQHAQVLKRRKLH</sequence>
<name>A0A8E2EHF9_9PEZI</name>
<evidence type="ECO:0000313" key="9">
    <source>
        <dbReference type="Proteomes" id="UP000250266"/>
    </source>
</evidence>
<dbReference type="InterPro" id="IPR017441">
    <property type="entry name" value="Protein_kinase_ATP_BS"/>
</dbReference>
<dbReference type="InterPro" id="IPR011009">
    <property type="entry name" value="Kinase-like_dom_sf"/>
</dbReference>
<evidence type="ECO:0000256" key="3">
    <source>
        <dbReference type="ARBA" id="ARBA00022840"/>
    </source>
</evidence>
<evidence type="ECO:0000313" key="8">
    <source>
        <dbReference type="EMBL" id="OCK84006.1"/>
    </source>
</evidence>
<feature type="compositionally biased region" description="Polar residues" evidence="5">
    <location>
        <begin position="210"/>
        <end position="220"/>
    </location>
</feature>
<keyword evidence="8" id="KW-0808">Transferase</keyword>
<dbReference type="InterPro" id="IPR008984">
    <property type="entry name" value="SMAD_FHA_dom_sf"/>
</dbReference>
<dbReference type="SUPFAM" id="SSF49879">
    <property type="entry name" value="SMAD/FHA domain"/>
    <property type="match status" value="1"/>
</dbReference>
<dbReference type="InterPro" id="IPR000719">
    <property type="entry name" value="Prot_kinase_dom"/>
</dbReference>
<dbReference type="Pfam" id="PF00498">
    <property type="entry name" value="FHA"/>
    <property type="match status" value="1"/>
</dbReference>
<evidence type="ECO:0000256" key="2">
    <source>
        <dbReference type="ARBA" id="ARBA00022741"/>
    </source>
</evidence>
<dbReference type="SMART" id="SM00220">
    <property type="entry name" value="S_TKc"/>
    <property type="match status" value="1"/>
</dbReference>
<dbReference type="PROSITE" id="PS00108">
    <property type="entry name" value="PROTEIN_KINASE_ST"/>
    <property type="match status" value="1"/>
</dbReference>
<protein>
    <submittedName>
        <fullName evidence="8">Kinase-like protein</fullName>
    </submittedName>
</protein>
<dbReference type="PROSITE" id="PS50006">
    <property type="entry name" value="FHA_DOMAIN"/>
    <property type="match status" value="1"/>
</dbReference>
<dbReference type="GO" id="GO:0005524">
    <property type="term" value="F:ATP binding"/>
    <property type="evidence" value="ECO:0007669"/>
    <property type="project" value="UniProtKB-UniRule"/>
</dbReference>
<dbReference type="Pfam" id="PF00069">
    <property type="entry name" value="Pkinase"/>
    <property type="match status" value="1"/>
</dbReference>
<comment type="similarity">
    <text evidence="1">Belongs to the protein kinase superfamily. CAMK Ser/Thr protein kinase family. CHEK2 subfamily.</text>
</comment>
<accession>A0A8E2EHF9</accession>
<evidence type="ECO:0000259" key="7">
    <source>
        <dbReference type="PROSITE" id="PS50011"/>
    </source>
</evidence>
<keyword evidence="2 4" id="KW-0547">Nucleotide-binding</keyword>
<dbReference type="PANTHER" id="PTHR24347">
    <property type="entry name" value="SERINE/THREONINE-PROTEIN KINASE"/>
    <property type="match status" value="1"/>
</dbReference>
<dbReference type="SUPFAM" id="SSF56112">
    <property type="entry name" value="Protein kinase-like (PK-like)"/>
    <property type="match status" value="1"/>
</dbReference>
<dbReference type="GO" id="GO:0004672">
    <property type="term" value="F:protein kinase activity"/>
    <property type="evidence" value="ECO:0007669"/>
    <property type="project" value="InterPro"/>
</dbReference>
<dbReference type="Gene3D" id="2.60.200.20">
    <property type="match status" value="1"/>
</dbReference>
<keyword evidence="8" id="KW-0418">Kinase</keyword>
<feature type="region of interest" description="Disordered" evidence="5">
    <location>
        <begin position="209"/>
        <end position="232"/>
    </location>
</feature>
<dbReference type="Gene3D" id="3.30.200.20">
    <property type="entry name" value="Phosphorylase Kinase, domain 1"/>
    <property type="match status" value="2"/>
</dbReference>
<feature type="domain" description="FHA" evidence="6">
    <location>
        <begin position="36"/>
        <end position="90"/>
    </location>
</feature>
<evidence type="ECO:0000256" key="1">
    <source>
        <dbReference type="ARBA" id="ARBA00005575"/>
    </source>
</evidence>
<dbReference type="AlphaFoldDB" id="A0A8E2EHF9"/>
<proteinExistence type="inferred from homology"/>
<gene>
    <name evidence="8" type="ORF">K432DRAFT_321190</name>
</gene>
<evidence type="ECO:0000256" key="4">
    <source>
        <dbReference type="PROSITE-ProRule" id="PRU10141"/>
    </source>
</evidence>
<feature type="region of interest" description="Disordered" evidence="5">
    <location>
        <begin position="686"/>
        <end position="733"/>
    </location>
</feature>
<organism evidence="8 9">
    <name type="scientific">Lepidopterella palustris CBS 459.81</name>
    <dbReference type="NCBI Taxonomy" id="1314670"/>
    <lineage>
        <taxon>Eukaryota</taxon>
        <taxon>Fungi</taxon>
        <taxon>Dikarya</taxon>
        <taxon>Ascomycota</taxon>
        <taxon>Pezizomycotina</taxon>
        <taxon>Dothideomycetes</taxon>
        <taxon>Pleosporomycetidae</taxon>
        <taxon>Mytilinidiales</taxon>
        <taxon>Argynnaceae</taxon>
        <taxon>Lepidopterella</taxon>
    </lineage>
</organism>
<dbReference type="Proteomes" id="UP000250266">
    <property type="component" value="Unassembled WGS sequence"/>
</dbReference>
<dbReference type="OrthoDB" id="74764at2759"/>
<evidence type="ECO:0000256" key="5">
    <source>
        <dbReference type="SAM" id="MobiDB-lite"/>
    </source>
</evidence>